<dbReference type="InterPro" id="IPR036513">
    <property type="entry name" value="STAS_dom_sf"/>
</dbReference>
<dbReference type="AlphaFoldDB" id="A0A1K2H7L9"/>
<accession>A0A1K2H7L9</accession>
<dbReference type="InterPro" id="IPR021866">
    <property type="entry name" value="SpoIIAA-like"/>
</dbReference>
<sequence>MIAIEHKAHGVLATVAGEFTLADYREFEENVLYEVQFHGKPNLLFDLTEMLSYTLDVVWEEIRFSRQHGHQFGRVAVVTQDQWMTWATWLARLFVDSEVRVFDDAAQAEAWLGEATMVMN</sequence>
<dbReference type="Gene3D" id="3.40.50.10600">
    <property type="entry name" value="SpoIIaa-like domains"/>
    <property type="match status" value="1"/>
</dbReference>
<dbReference type="OrthoDB" id="8562463at2"/>
<dbReference type="Pfam" id="PF11964">
    <property type="entry name" value="SpoIIAA-like"/>
    <property type="match status" value="1"/>
</dbReference>
<gene>
    <name evidence="1" type="ORF">SAMN02745887_00643</name>
</gene>
<dbReference type="Proteomes" id="UP000186513">
    <property type="component" value="Unassembled WGS sequence"/>
</dbReference>
<reference evidence="1 2" key="1">
    <citation type="submission" date="2016-11" db="EMBL/GenBank/DDBJ databases">
        <authorList>
            <person name="Jaros S."/>
            <person name="Januszkiewicz K."/>
            <person name="Wedrychowicz H."/>
        </authorList>
    </citation>
    <scope>NUCLEOTIDE SEQUENCE [LARGE SCALE GENOMIC DNA]</scope>
    <source>
        <strain evidence="1 2">DSM 18899</strain>
    </source>
</reference>
<proteinExistence type="predicted"/>
<evidence type="ECO:0000313" key="2">
    <source>
        <dbReference type="Proteomes" id="UP000186513"/>
    </source>
</evidence>
<keyword evidence="2" id="KW-1185">Reference proteome</keyword>
<dbReference type="RefSeq" id="WP_072427183.1">
    <property type="nucleotide sequence ID" value="NZ_FPKR01000002.1"/>
</dbReference>
<dbReference type="EMBL" id="FPKR01000002">
    <property type="protein sequence ID" value="SFZ72482.1"/>
    <property type="molecule type" value="Genomic_DNA"/>
</dbReference>
<evidence type="ECO:0000313" key="1">
    <source>
        <dbReference type="EMBL" id="SFZ72482.1"/>
    </source>
</evidence>
<name>A0A1K2H7L9_9NEIS</name>
<dbReference type="SUPFAM" id="SSF52091">
    <property type="entry name" value="SpoIIaa-like"/>
    <property type="match status" value="1"/>
</dbReference>
<dbReference type="InterPro" id="IPR038396">
    <property type="entry name" value="SpoIIAA-like_sf"/>
</dbReference>
<organism evidence="1 2">
    <name type="scientific">Chitinimonas taiwanensis DSM 18899</name>
    <dbReference type="NCBI Taxonomy" id="1121279"/>
    <lineage>
        <taxon>Bacteria</taxon>
        <taxon>Pseudomonadati</taxon>
        <taxon>Pseudomonadota</taxon>
        <taxon>Betaproteobacteria</taxon>
        <taxon>Neisseriales</taxon>
        <taxon>Chitinibacteraceae</taxon>
        <taxon>Chitinimonas</taxon>
    </lineage>
</organism>
<dbReference type="STRING" id="1121279.SAMN02745887_00643"/>
<protein>
    <submittedName>
        <fullName evidence="1">SpoIIAA-like</fullName>
    </submittedName>
</protein>